<evidence type="ECO:0000256" key="9">
    <source>
        <dbReference type="ARBA" id="ARBA00023251"/>
    </source>
</evidence>
<dbReference type="PANTHER" id="PTHR43823:SF3">
    <property type="entry name" value="MULTIDRUG EXPORT PROTEIN MEPA"/>
    <property type="match status" value="1"/>
</dbReference>
<dbReference type="NCBIfam" id="TIGR00797">
    <property type="entry name" value="matE"/>
    <property type="match status" value="1"/>
</dbReference>
<dbReference type="InterPro" id="IPR048279">
    <property type="entry name" value="MdtK-like"/>
</dbReference>
<sequence>MENSLNRNLSLLSLIKITLPTVIMMVFFAMYSIVDGMFVSRFVGPNALSAINIVYPVISMLIGISVMLATGGNAIVSKLIGEKNEKEAKENFTLIIISALVIGILIALISIIFIDDIIKILGATDSLLEYCRNYLSINLIFTPFIMLKLIFDYFYVTVGKSSLGLFVSVLGGLTNIILDYVFIVVFNMGVSGAAIATVIGYVLPSIIGMIFFARRNSLIHFTKLKIKLNVLKESCINGSSEMITQLSTAVTTFLYNIAMLKYLGETGVAAITVILYIQFLLSAAYIGFTSGVAPRIGYNYGAKNKDEIKKLVKYSYIIITIFSLITFIVSKILKVPLTTLFCGKGTDVYYITVNGFNLFSISFLLCGFNIFTSGMFTAFSNGKVSGLLSLFRTFIFFILGMAILPPFLGVDGIWLIAAFSEILSVILSVIAIYRYRYSYGYNISIENKKIAV</sequence>
<evidence type="ECO:0000313" key="11">
    <source>
        <dbReference type="EMBL" id="PPV17695.1"/>
    </source>
</evidence>
<dbReference type="GO" id="GO:0046677">
    <property type="term" value="P:response to antibiotic"/>
    <property type="evidence" value="ECO:0007669"/>
    <property type="project" value="UniProtKB-KW"/>
</dbReference>
<evidence type="ECO:0000256" key="6">
    <source>
        <dbReference type="ARBA" id="ARBA00022692"/>
    </source>
</evidence>
<evidence type="ECO:0000256" key="4">
    <source>
        <dbReference type="ARBA" id="ARBA00022448"/>
    </source>
</evidence>
<dbReference type="CDD" id="cd13143">
    <property type="entry name" value="MATE_MepA_like"/>
    <property type="match status" value="1"/>
</dbReference>
<comment type="similarity">
    <text evidence="2">Belongs to the multi antimicrobial extrusion (MATE) (TC 2.A.66.1) family. MepA subfamily.</text>
</comment>
<feature type="transmembrane region" description="Helical" evidence="10">
    <location>
        <begin position="134"/>
        <end position="156"/>
    </location>
</feature>
<protein>
    <recommendedName>
        <fullName evidence="3">Multidrug export protein MepA</fullName>
    </recommendedName>
</protein>
<dbReference type="AlphaFoldDB" id="A0A2S7FET6"/>
<name>A0A2S7FET6_CLOBU</name>
<evidence type="ECO:0000256" key="1">
    <source>
        <dbReference type="ARBA" id="ARBA00004651"/>
    </source>
</evidence>
<evidence type="ECO:0000256" key="7">
    <source>
        <dbReference type="ARBA" id="ARBA00022989"/>
    </source>
</evidence>
<feature type="transmembrane region" description="Helical" evidence="10">
    <location>
        <begin position="234"/>
        <end position="255"/>
    </location>
</feature>
<reference evidence="11 12" key="1">
    <citation type="submission" date="2016-01" db="EMBL/GenBank/DDBJ databases">
        <title>Characterization of the Clostridium difficile lineages that are prevalent in Hong Kong and China.</title>
        <authorList>
            <person name="Kwok J.S.-L."/>
            <person name="Lam W.-Y."/>
            <person name="Ip M."/>
            <person name="Chan T.-F."/>
            <person name="Hawkey P.M."/>
            <person name="Tsui S.K.-W."/>
        </authorList>
    </citation>
    <scope>NUCLEOTIDE SEQUENCE [LARGE SCALE GENOMIC DNA]</scope>
    <source>
        <strain evidence="11 12">300064</strain>
    </source>
</reference>
<comment type="subcellular location">
    <subcellularLocation>
        <location evidence="1">Cell membrane</location>
        <topology evidence="1">Multi-pass membrane protein</topology>
    </subcellularLocation>
</comment>
<dbReference type="InterPro" id="IPR002528">
    <property type="entry name" value="MATE_fam"/>
</dbReference>
<evidence type="ECO:0000256" key="2">
    <source>
        <dbReference type="ARBA" id="ARBA00008417"/>
    </source>
</evidence>
<dbReference type="RefSeq" id="WP_043665841.1">
    <property type="nucleotide sequence ID" value="NZ_JSEG01000019.1"/>
</dbReference>
<feature type="transmembrane region" description="Helical" evidence="10">
    <location>
        <begin position="163"/>
        <end position="186"/>
    </location>
</feature>
<keyword evidence="4" id="KW-0813">Transport</keyword>
<proteinExistence type="inferred from homology"/>
<dbReference type="PIRSF" id="PIRSF006603">
    <property type="entry name" value="DinF"/>
    <property type="match status" value="1"/>
</dbReference>
<evidence type="ECO:0000256" key="10">
    <source>
        <dbReference type="SAM" id="Phobius"/>
    </source>
</evidence>
<comment type="caution">
    <text evidence="11">The sequence shown here is derived from an EMBL/GenBank/DDBJ whole genome shotgun (WGS) entry which is preliminary data.</text>
</comment>
<feature type="transmembrane region" description="Helical" evidence="10">
    <location>
        <begin position="384"/>
        <end position="407"/>
    </location>
</feature>
<keyword evidence="5" id="KW-1003">Cell membrane</keyword>
<keyword evidence="8 10" id="KW-0472">Membrane</keyword>
<dbReference type="Proteomes" id="UP000238081">
    <property type="component" value="Unassembled WGS sequence"/>
</dbReference>
<feature type="transmembrane region" description="Helical" evidence="10">
    <location>
        <begin position="12"/>
        <end position="33"/>
    </location>
</feature>
<dbReference type="Pfam" id="PF01554">
    <property type="entry name" value="MatE"/>
    <property type="match status" value="2"/>
</dbReference>
<feature type="transmembrane region" description="Helical" evidence="10">
    <location>
        <begin position="267"/>
        <end position="293"/>
    </location>
</feature>
<evidence type="ECO:0000256" key="5">
    <source>
        <dbReference type="ARBA" id="ARBA00022475"/>
    </source>
</evidence>
<dbReference type="GO" id="GO:0015297">
    <property type="term" value="F:antiporter activity"/>
    <property type="evidence" value="ECO:0007669"/>
    <property type="project" value="InterPro"/>
</dbReference>
<feature type="transmembrane region" description="Helical" evidence="10">
    <location>
        <begin position="192"/>
        <end position="213"/>
    </location>
</feature>
<dbReference type="GO" id="GO:0005886">
    <property type="term" value="C:plasma membrane"/>
    <property type="evidence" value="ECO:0007669"/>
    <property type="project" value="UniProtKB-SubCell"/>
</dbReference>
<feature type="transmembrane region" description="Helical" evidence="10">
    <location>
        <begin position="348"/>
        <end position="372"/>
    </location>
</feature>
<evidence type="ECO:0000256" key="3">
    <source>
        <dbReference type="ARBA" id="ARBA00022106"/>
    </source>
</evidence>
<feature type="transmembrane region" description="Helical" evidence="10">
    <location>
        <begin position="314"/>
        <end position="333"/>
    </location>
</feature>
<dbReference type="InterPro" id="IPR051327">
    <property type="entry name" value="MATE_MepA_subfamily"/>
</dbReference>
<keyword evidence="9" id="KW-0046">Antibiotic resistance</keyword>
<gene>
    <name evidence="11" type="ORF">AWN73_06740</name>
</gene>
<dbReference type="EMBL" id="LRDH01000002">
    <property type="protein sequence ID" value="PPV17695.1"/>
    <property type="molecule type" value="Genomic_DNA"/>
</dbReference>
<accession>A0A2S7FET6</accession>
<feature type="transmembrane region" description="Helical" evidence="10">
    <location>
        <begin position="92"/>
        <end position="114"/>
    </location>
</feature>
<dbReference type="GO" id="GO:0042910">
    <property type="term" value="F:xenobiotic transmembrane transporter activity"/>
    <property type="evidence" value="ECO:0007669"/>
    <property type="project" value="InterPro"/>
</dbReference>
<feature type="transmembrane region" description="Helical" evidence="10">
    <location>
        <begin position="413"/>
        <end position="433"/>
    </location>
</feature>
<organism evidence="11 12">
    <name type="scientific">Clostridium butyricum</name>
    <dbReference type="NCBI Taxonomy" id="1492"/>
    <lineage>
        <taxon>Bacteria</taxon>
        <taxon>Bacillati</taxon>
        <taxon>Bacillota</taxon>
        <taxon>Clostridia</taxon>
        <taxon>Eubacteriales</taxon>
        <taxon>Clostridiaceae</taxon>
        <taxon>Clostridium</taxon>
    </lineage>
</organism>
<evidence type="ECO:0000313" key="12">
    <source>
        <dbReference type="Proteomes" id="UP000238081"/>
    </source>
</evidence>
<keyword evidence="6 10" id="KW-0812">Transmembrane</keyword>
<evidence type="ECO:0000256" key="8">
    <source>
        <dbReference type="ARBA" id="ARBA00023136"/>
    </source>
</evidence>
<keyword evidence="7 10" id="KW-1133">Transmembrane helix</keyword>
<feature type="transmembrane region" description="Helical" evidence="10">
    <location>
        <begin position="53"/>
        <end position="80"/>
    </location>
</feature>
<dbReference type="PANTHER" id="PTHR43823">
    <property type="entry name" value="SPORULATION PROTEIN YKVU"/>
    <property type="match status" value="1"/>
</dbReference>
<dbReference type="InterPro" id="IPR045070">
    <property type="entry name" value="MATE_MepA-like"/>
</dbReference>